<organism evidence="1 2">
    <name type="scientific">Homarus americanus</name>
    <name type="common">American lobster</name>
    <dbReference type="NCBI Taxonomy" id="6706"/>
    <lineage>
        <taxon>Eukaryota</taxon>
        <taxon>Metazoa</taxon>
        <taxon>Ecdysozoa</taxon>
        <taxon>Arthropoda</taxon>
        <taxon>Crustacea</taxon>
        <taxon>Multicrustacea</taxon>
        <taxon>Malacostraca</taxon>
        <taxon>Eumalacostraca</taxon>
        <taxon>Eucarida</taxon>
        <taxon>Decapoda</taxon>
        <taxon>Pleocyemata</taxon>
        <taxon>Astacidea</taxon>
        <taxon>Nephropoidea</taxon>
        <taxon>Nephropidae</taxon>
        <taxon>Homarus</taxon>
    </lineage>
</organism>
<accession>A0A8J5MP05</accession>
<name>A0A8J5MP05_HOMAM</name>
<dbReference type="AlphaFoldDB" id="A0A8J5MP05"/>
<evidence type="ECO:0000313" key="1">
    <source>
        <dbReference type="EMBL" id="KAG7158513.1"/>
    </source>
</evidence>
<dbReference type="EMBL" id="JAHLQT010034856">
    <property type="protein sequence ID" value="KAG7158513.1"/>
    <property type="molecule type" value="Genomic_DNA"/>
</dbReference>
<reference evidence="1" key="1">
    <citation type="journal article" date="2021" name="Sci. Adv.">
        <title>The American lobster genome reveals insights on longevity, neural, and immune adaptations.</title>
        <authorList>
            <person name="Polinski J.M."/>
            <person name="Zimin A.V."/>
            <person name="Clark K.F."/>
            <person name="Kohn A.B."/>
            <person name="Sadowski N."/>
            <person name="Timp W."/>
            <person name="Ptitsyn A."/>
            <person name="Khanna P."/>
            <person name="Romanova D.Y."/>
            <person name="Williams P."/>
            <person name="Greenwood S.J."/>
            <person name="Moroz L.L."/>
            <person name="Walt D.R."/>
            <person name="Bodnar A.G."/>
        </authorList>
    </citation>
    <scope>NUCLEOTIDE SEQUENCE</scope>
    <source>
        <strain evidence="1">GMGI-L3</strain>
    </source>
</reference>
<dbReference type="Proteomes" id="UP000747542">
    <property type="component" value="Unassembled WGS sequence"/>
</dbReference>
<protein>
    <submittedName>
        <fullName evidence="1">Uncharacterized protein</fullName>
    </submittedName>
</protein>
<proteinExistence type="predicted"/>
<comment type="caution">
    <text evidence="1">The sequence shown here is derived from an EMBL/GenBank/DDBJ whole genome shotgun (WGS) entry which is preliminary data.</text>
</comment>
<feature type="non-terminal residue" evidence="1">
    <location>
        <position position="131"/>
    </location>
</feature>
<keyword evidence="2" id="KW-1185">Reference proteome</keyword>
<sequence>MYTTIKKTTVEKDIGVVTDDKLTFSDHLAEKINKANKIMREADTTRGNSKKIYKTRARLNLRRHSFTSRVVNNWNGLPEWEVNVETVEKFEAKLDKYWKNQEQVYNYRAQISATRSHRLSREEAIELESQA</sequence>
<evidence type="ECO:0000313" key="2">
    <source>
        <dbReference type="Proteomes" id="UP000747542"/>
    </source>
</evidence>
<gene>
    <name evidence="1" type="ORF">Hamer_G021067</name>
</gene>